<dbReference type="PANTHER" id="PTHR45663:SF11">
    <property type="entry name" value="GEO12009P1"/>
    <property type="match status" value="1"/>
</dbReference>
<dbReference type="EMBL" id="VKAC01000009">
    <property type="protein sequence ID" value="TXR55311.1"/>
    <property type="molecule type" value="Genomic_DNA"/>
</dbReference>
<keyword evidence="9" id="KW-1185">Reference proteome</keyword>
<dbReference type="Pfam" id="PF14561">
    <property type="entry name" value="TPR_20"/>
    <property type="match status" value="1"/>
</dbReference>
<dbReference type="CDD" id="cd02956">
    <property type="entry name" value="ybbN"/>
    <property type="match status" value="1"/>
</dbReference>
<keyword evidence="5" id="KW-0676">Redox-active center</keyword>
<protein>
    <submittedName>
        <fullName evidence="8">Tetratricopeptide repeat protein</fullName>
    </submittedName>
</protein>
<dbReference type="Pfam" id="PF00085">
    <property type="entry name" value="Thioredoxin"/>
    <property type="match status" value="1"/>
</dbReference>
<keyword evidence="3" id="KW-0249">Electron transport</keyword>
<dbReference type="Gene3D" id="1.25.40.10">
    <property type="entry name" value="Tetratricopeptide repeat domain"/>
    <property type="match status" value="1"/>
</dbReference>
<evidence type="ECO:0000256" key="2">
    <source>
        <dbReference type="ARBA" id="ARBA00022448"/>
    </source>
</evidence>
<accession>A0A5C8ZDR4</accession>
<sequence>MSTPASRPGPRLNLRGAVDLSGLANRPQRPAAPATPPGGPSDGPGPATDQAADQPAAGGASVVLDVSDAEFASLVQLSAQVPVVVDLWATWCGPCKQLSPVLERLAEEYAGAFLLAKVDVDANPQIAAAFQVQSVPTVVAVLAGQPVPLFQGAYPEPQVRQVLEELLKVAAANGVTGRVPGVGAPGDDGEQAAPAEPPVPPLHAEAREAITRGDLDAAADAYRRALAEAPADAEAAIGLASIELRRRTRGTQAAQALAAADGAPGDVDAGLLAADHQVLAGDAEGAFGRLVALVRTTSGDDRDRVRARLVELFDVVGAEDPRVAAARRNLAAALY</sequence>
<dbReference type="Gene3D" id="3.40.30.10">
    <property type="entry name" value="Glutaredoxin"/>
    <property type="match status" value="1"/>
</dbReference>
<dbReference type="GO" id="GO:0015035">
    <property type="term" value="F:protein-disulfide reductase activity"/>
    <property type="evidence" value="ECO:0007669"/>
    <property type="project" value="TreeGrafter"/>
</dbReference>
<comment type="caution">
    <text evidence="8">The sequence shown here is derived from an EMBL/GenBank/DDBJ whole genome shotgun (WGS) entry which is preliminary data.</text>
</comment>
<dbReference type="OrthoDB" id="5181746at2"/>
<evidence type="ECO:0000313" key="8">
    <source>
        <dbReference type="EMBL" id="TXR55311.1"/>
    </source>
</evidence>
<evidence type="ECO:0000256" key="4">
    <source>
        <dbReference type="ARBA" id="ARBA00023157"/>
    </source>
</evidence>
<dbReference type="SUPFAM" id="SSF52833">
    <property type="entry name" value="Thioredoxin-like"/>
    <property type="match status" value="1"/>
</dbReference>
<dbReference type="PANTHER" id="PTHR45663">
    <property type="entry name" value="GEO12009P1"/>
    <property type="match status" value="1"/>
</dbReference>
<dbReference type="InterPro" id="IPR013766">
    <property type="entry name" value="Thioredoxin_domain"/>
</dbReference>
<feature type="region of interest" description="Disordered" evidence="6">
    <location>
        <begin position="179"/>
        <end position="199"/>
    </location>
</feature>
<dbReference type="PROSITE" id="PS00194">
    <property type="entry name" value="THIOREDOXIN_1"/>
    <property type="match status" value="1"/>
</dbReference>
<evidence type="ECO:0000256" key="3">
    <source>
        <dbReference type="ARBA" id="ARBA00022982"/>
    </source>
</evidence>
<dbReference type="InterPro" id="IPR017937">
    <property type="entry name" value="Thioredoxin_CS"/>
</dbReference>
<evidence type="ECO:0000256" key="5">
    <source>
        <dbReference type="ARBA" id="ARBA00023284"/>
    </source>
</evidence>
<name>A0A5C8ZDR4_9ACTN</name>
<reference evidence="8 9" key="1">
    <citation type="submission" date="2019-07" db="EMBL/GenBank/DDBJ databases">
        <title>Quadrisphaera sp. strain DD2A genome sequencing and assembly.</title>
        <authorList>
            <person name="Kim I."/>
        </authorList>
    </citation>
    <scope>NUCLEOTIDE SEQUENCE [LARGE SCALE GENOMIC DNA]</scope>
    <source>
        <strain evidence="8 9">DD2A</strain>
    </source>
</reference>
<dbReference type="GO" id="GO:0006950">
    <property type="term" value="P:response to stress"/>
    <property type="evidence" value="ECO:0007669"/>
    <property type="project" value="UniProtKB-ARBA"/>
</dbReference>
<gene>
    <name evidence="8" type="ORF">FMM08_15720</name>
</gene>
<feature type="compositionally biased region" description="Low complexity" evidence="6">
    <location>
        <begin position="44"/>
        <end position="59"/>
    </location>
</feature>
<dbReference type="PROSITE" id="PS51352">
    <property type="entry name" value="THIOREDOXIN_2"/>
    <property type="match status" value="1"/>
</dbReference>
<evidence type="ECO:0000256" key="1">
    <source>
        <dbReference type="ARBA" id="ARBA00008987"/>
    </source>
</evidence>
<dbReference type="Proteomes" id="UP000321234">
    <property type="component" value="Unassembled WGS sequence"/>
</dbReference>
<feature type="domain" description="Thioredoxin" evidence="7">
    <location>
        <begin position="41"/>
        <end position="168"/>
    </location>
</feature>
<feature type="region of interest" description="Disordered" evidence="6">
    <location>
        <begin position="1"/>
        <end position="59"/>
    </location>
</feature>
<proteinExistence type="inferred from homology"/>
<dbReference type="AlphaFoldDB" id="A0A5C8ZDR4"/>
<dbReference type="InterPro" id="IPR011990">
    <property type="entry name" value="TPR-like_helical_dom_sf"/>
</dbReference>
<organism evidence="8 9">
    <name type="scientific">Quadrisphaera setariae</name>
    <dbReference type="NCBI Taxonomy" id="2593304"/>
    <lineage>
        <taxon>Bacteria</taxon>
        <taxon>Bacillati</taxon>
        <taxon>Actinomycetota</taxon>
        <taxon>Actinomycetes</taxon>
        <taxon>Kineosporiales</taxon>
        <taxon>Kineosporiaceae</taxon>
        <taxon>Quadrisphaera</taxon>
    </lineage>
</organism>
<keyword evidence="4" id="KW-1015">Disulfide bond</keyword>
<dbReference type="InterPro" id="IPR036249">
    <property type="entry name" value="Thioredoxin-like_sf"/>
</dbReference>
<dbReference type="GO" id="GO:0005737">
    <property type="term" value="C:cytoplasm"/>
    <property type="evidence" value="ECO:0007669"/>
    <property type="project" value="TreeGrafter"/>
</dbReference>
<comment type="similarity">
    <text evidence="1">Belongs to the thioredoxin family.</text>
</comment>
<dbReference type="RefSeq" id="WP_147927317.1">
    <property type="nucleotide sequence ID" value="NZ_VKAC01000009.1"/>
</dbReference>
<evidence type="ECO:0000256" key="6">
    <source>
        <dbReference type="SAM" id="MobiDB-lite"/>
    </source>
</evidence>
<evidence type="ECO:0000259" key="7">
    <source>
        <dbReference type="PROSITE" id="PS51352"/>
    </source>
</evidence>
<evidence type="ECO:0000313" key="9">
    <source>
        <dbReference type="Proteomes" id="UP000321234"/>
    </source>
</evidence>
<keyword evidence="2" id="KW-0813">Transport</keyword>